<accession>A0A6H1ZYY7</accession>
<sequence>MKKRRIQAEKPYIKKVSPVFWKECIKCKEQFKGHYGWKFMLTTINTDALLIEKVKDSYYICCDCAKTQEDAVLIRENLINRKLKASQRMFAGTFHPPAN</sequence>
<organism evidence="1">
    <name type="scientific">viral metagenome</name>
    <dbReference type="NCBI Taxonomy" id="1070528"/>
    <lineage>
        <taxon>unclassified sequences</taxon>
        <taxon>metagenomes</taxon>
        <taxon>organismal metagenomes</taxon>
    </lineage>
</organism>
<gene>
    <name evidence="1" type="ORF">TM448A03250_0008</name>
    <name evidence="2" type="ORF">TM448B00871_0032</name>
</gene>
<evidence type="ECO:0000313" key="1">
    <source>
        <dbReference type="EMBL" id="QJA53146.1"/>
    </source>
</evidence>
<dbReference type="AlphaFoldDB" id="A0A6H1ZYY7"/>
<name>A0A6H1ZYY7_9ZZZZ</name>
<protein>
    <submittedName>
        <fullName evidence="1">Uncharacterized protein</fullName>
    </submittedName>
</protein>
<reference evidence="1" key="1">
    <citation type="submission" date="2020-03" db="EMBL/GenBank/DDBJ databases">
        <title>The deep terrestrial virosphere.</title>
        <authorList>
            <person name="Holmfeldt K."/>
            <person name="Nilsson E."/>
            <person name="Simone D."/>
            <person name="Lopez-Fernandez M."/>
            <person name="Wu X."/>
            <person name="de Brujin I."/>
            <person name="Lundin D."/>
            <person name="Andersson A."/>
            <person name="Bertilsson S."/>
            <person name="Dopson M."/>
        </authorList>
    </citation>
    <scope>NUCLEOTIDE SEQUENCE</scope>
    <source>
        <strain evidence="1">TM448A03250</strain>
        <strain evidence="2">TM448B00871</strain>
    </source>
</reference>
<proteinExistence type="predicted"/>
<dbReference type="EMBL" id="MT144667">
    <property type="protein sequence ID" value="QJH96943.1"/>
    <property type="molecule type" value="Genomic_DNA"/>
</dbReference>
<evidence type="ECO:0000313" key="2">
    <source>
        <dbReference type="EMBL" id="QJH96943.1"/>
    </source>
</evidence>
<dbReference type="EMBL" id="MT144397">
    <property type="protein sequence ID" value="QJA53146.1"/>
    <property type="molecule type" value="Genomic_DNA"/>
</dbReference>